<dbReference type="HAMAP" id="MF_00114">
    <property type="entry name" value="DeoC_type1"/>
    <property type="match status" value="1"/>
</dbReference>
<dbReference type="PIRSF" id="PIRSF001357">
    <property type="entry name" value="DeoC"/>
    <property type="match status" value="1"/>
</dbReference>
<keyword evidence="2 7" id="KW-0963">Cytoplasm</keyword>
<accession>A0AAV4LHT9</accession>
<dbReference type="Pfam" id="PF01791">
    <property type="entry name" value="DeoC"/>
    <property type="match status" value="1"/>
</dbReference>
<dbReference type="EC" id="4.1.2.4" evidence="7"/>
<feature type="active site" description="Schiff-base intermediate with acetaldehyde" evidence="7">
    <location>
        <position position="183"/>
    </location>
</feature>
<dbReference type="Proteomes" id="UP001057291">
    <property type="component" value="Unassembled WGS sequence"/>
</dbReference>
<keyword evidence="3 7" id="KW-0456">Lyase</keyword>
<sequence>MKQLIEKVRKEVEAEIGTIPTEQGVFLSYSMDALAGLIDHTLLKPEATPEAIRKLCAEAREYQFFSVCVNPLFVPLAAEELKDSNVKVCTVIGFPLGATSTEVKVFETRKAIEHGADEVDMVISIGLLKAGKLQAVHDDIKAVVEAAKGQALVKVIIENSLLTDEEKIKACLLAKAAGADFVKTSTGFSSSGAKKEDVALMRETVGPNMGVKASGGVRSREDAAAMLQAGATRIGASASIAIVEGGATRETY</sequence>
<dbReference type="GO" id="GO:0006018">
    <property type="term" value="P:2-deoxyribose 1-phosphate catabolic process"/>
    <property type="evidence" value="ECO:0007669"/>
    <property type="project" value="UniProtKB-UniRule"/>
</dbReference>
<feature type="active site" description="Proton donor/acceptor" evidence="7">
    <location>
        <position position="120"/>
    </location>
</feature>
<dbReference type="EMBL" id="BOQE01000001">
    <property type="protein sequence ID" value="GIM47362.1"/>
    <property type="molecule type" value="Genomic_DNA"/>
</dbReference>
<reference evidence="8" key="1">
    <citation type="journal article" date="2023" name="Int. J. Syst. Evol. Microbiol.">
        <title>Collibacillus ludicampi gen. nov., sp. nov., a new soil bacterium of the family Alicyclobacillaceae.</title>
        <authorList>
            <person name="Jojima T."/>
            <person name="Ioku Y."/>
            <person name="Fukuta Y."/>
            <person name="Shirasaka N."/>
            <person name="Matsumura Y."/>
            <person name="Mori M."/>
        </authorList>
    </citation>
    <scope>NUCLEOTIDE SEQUENCE</scope>
    <source>
        <strain evidence="8">TP075</strain>
    </source>
</reference>
<dbReference type="CDD" id="cd00959">
    <property type="entry name" value="DeoC"/>
    <property type="match status" value="1"/>
</dbReference>
<dbReference type="PANTHER" id="PTHR10889:SF1">
    <property type="entry name" value="DEOXYRIBOSE-PHOSPHATE ALDOLASE"/>
    <property type="match status" value="1"/>
</dbReference>
<name>A0AAV4LHT9_9BACL</name>
<dbReference type="FunFam" id="3.20.20.70:FF:000044">
    <property type="entry name" value="Deoxyribose-phosphate aldolase"/>
    <property type="match status" value="1"/>
</dbReference>
<organism evidence="8 9">
    <name type="scientific">Collibacillus ludicampi</name>
    <dbReference type="NCBI Taxonomy" id="2771369"/>
    <lineage>
        <taxon>Bacteria</taxon>
        <taxon>Bacillati</taxon>
        <taxon>Bacillota</taxon>
        <taxon>Bacilli</taxon>
        <taxon>Bacillales</taxon>
        <taxon>Alicyclobacillaceae</taxon>
        <taxon>Collibacillus</taxon>
    </lineage>
</organism>
<protein>
    <recommendedName>
        <fullName evidence="7">Deoxyribose-phosphate aldolase</fullName>
        <shortName evidence="7">DERA</shortName>
        <ecNumber evidence="7">4.1.2.4</ecNumber>
    </recommendedName>
    <alternativeName>
        <fullName evidence="7">2-deoxy-D-ribose 5-phosphate aldolase</fullName>
    </alternativeName>
    <alternativeName>
        <fullName evidence="7">Phosphodeoxyriboaldolase</fullName>
        <shortName evidence="7">Deoxyriboaldolase</shortName>
    </alternativeName>
</protein>
<dbReference type="SMART" id="SM01133">
    <property type="entry name" value="DeoC"/>
    <property type="match status" value="1"/>
</dbReference>
<evidence type="ECO:0000313" key="8">
    <source>
        <dbReference type="EMBL" id="GIM47362.1"/>
    </source>
</evidence>
<dbReference type="AlphaFoldDB" id="A0AAV4LHT9"/>
<comment type="similarity">
    <text evidence="1 7">Belongs to the DeoC/FbaB aldolase family. DeoC type 1 subfamily.</text>
</comment>
<feature type="active site" description="Proton donor/acceptor" evidence="7">
    <location>
        <position position="212"/>
    </location>
</feature>
<evidence type="ECO:0000256" key="4">
    <source>
        <dbReference type="ARBA" id="ARBA00023270"/>
    </source>
</evidence>
<dbReference type="InterPro" id="IPR013785">
    <property type="entry name" value="Aldolase_TIM"/>
</dbReference>
<evidence type="ECO:0000256" key="3">
    <source>
        <dbReference type="ARBA" id="ARBA00023239"/>
    </source>
</evidence>
<keyword evidence="9" id="KW-1185">Reference proteome</keyword>
<evidence type="ECO:0000256" key="1">
    <source>
        <dbReference type="ARBA" id="ARBA00010936"/>
    </source>
</evidence>
<comment type="function">
    <text evidence="6 7">Catalyzes a reversible aldol reaction between acetaldehyde and D-glyceraldehyde 3-phosphate to generate 2-deoxy-D-ribose 5-phosphate.</text>
</comment>
<dbReference type="GO" id="GO:0005737">
    <property type="term" value="C:cytoplasm"/>
    <property type="evidence" value="ECO:0007669"/>
    <property type="project" value="UniProtKB-SubCell"/>
</dbReference>
<evidence type="ECO:0000256" key="5">
    <source>
        <dbReference type="ARBA" id="ARBA00048791"/>
    </source>
</evidence>
<dbReference type="InterPro" id="IPR028581">
    <property type="entry name" value="DeoC_typeI"/>
</dbReference>
<gene>
    <name evidence="7 8" type="primary">deoC</name>
    <name evidence="8" type="ORF">DNHGIG_29110</name>
</gene>
<comment type="catalytic activity">
    <reaction evidence="5 7">
        <text>2-deoxy-D-ribose 5-phosphate = D-glyceraldehyde 3-phosphate + acetaldehyde</text>
        <dbReference type="Rhea" id="RHEA:12821"/>
        <dbReference type="ChEBI" id="CHEBI:15343"/>
        <dbReference type="ChEBI" id="CHEBI:59776"/>
        <dbReference type="ChEBI" id="CHEBI:62877"/>
        <dbReference type="EC" id="4.1.2.4"/>
    </reaction>
</comment>
<dbReference type="PANTHER" id="PTHR10889">
    <property type="entry name" value="DEOXYRIBOSE-PHOSPHATE ALDOLASE"/>
    <property type="match status" value="1"/>
</dbReference>
<keyword evidence="4 7" id="KW-0704">Schiff base</keyword>
<dbReference type="NCBIfam" id="TIGR00126">
    <property type="entry name" value="deoC"/>
    <property type="match status" value="1"/>
</dbReference>
<evidence type="ECO:0000256" key="2">
    <source>
        <dbReference type="ARBA" id="ARBA00022490"/>
    </source>
</evidence>
<dbReference type="GO" id="GO:0009264">
    <property type="term" value="P:deoxyribonucleotide catabolic process"/>
    <property type="evidence" value="ECO:0007669"/>
    <property type="project" value="UniProtKB-UniRule"/>
</dbReference>
<comment type="caution">
    <text evidence="8">The sequence shown here is derived from an EMBL/GenBank/DDBJ whole genome shotgun (WGS) entry which is preliminary data.</text>
</comment>
<evidence type="ECO:0000256" key="6">
    <source>
        <dbReference type="ARBA" id="ARBA00056337"/>
    </source>
</evidence>
<evidence type="ECO:0000256" key="7">
    <source>
        <dbReference type="HAMAP-Rule" id="MF_00114"/>
    </source>
</evidence>
<evidence type="ECO:0000313" key="9">
    <source>
        <dbReference type="Proteomes" id="UP001057291"/>
    </source>
</evidence>
<comment type="pathway">
    <text evidence="7">Carbohydrate degradation; 2-deoxy-D-ribose 1-phosphate degradation; D-glyceraldehyde 3-phosphate and acetaldehyde from 2-deoxy-alpha-D-ribose 1-phosphate: step 2/2.</text>
</comment>
<dbReference type="InterPro" id="IPR011343">
    <property type="entry name" value="DeoC"/>
</dbReference>
<dbReference type="GO" id="GO:0016052">
    <property type="term" value="P:carbohydrate catabolic process"/>
    <property type="evidence" value="ECO:0007669"/>
    <property type="project" value="TreeGrafter"/>
</dbReference>
<dbReference type="Gene3D" id="3.20.20.70">
    <property type="entry name" value="Aldolase class I"/>
    <property type="match status" value="1"/>
</dbReference>
<dbReference type="InterPro" id="IPR002915">
    <property type="entry name" value="DeoC/FbaB/LacD_aldolase"/>
</dbReference>
<dbReference type="GO" id="GO:0004139">
    <property type="term" value="F:deoxyribose-phosphate aldolase activity"/>
    <property type="evidence" value="ECO:0007669"/>
    <property type="project" value="UniProtKB-UniRule"/>
</dbReference>
<dbReference type="SUPFAM" id="SSF51569">
    <property type="entry name" value="Aldolase"/>
    <property type="match status" value="1"/>
</dbReference>
<comment type="subcellular location">
    <subcellularLocation>
        <location evidence="7">Cytoplasm</location>
    </subcellularLocation>
</comment>
<proteinExistence type="inferred from homology"/>